<dbReference type="PANTHER" id="PTHR31190">
    <property type="entry name" value="DNA-BINDING DOMAIN"/>
    <property type="match status" value="1"/>
</dbReference>
<evidence type="ECO:0000256" key="5">
    <source>
        <dbReference type="ARBA" id="ARBA00023242"/>
    </source>
</evidence>
<evidence type="ECO:0000256" key="6">
    <source>
        <dbReference type="SAM" id="MobiDB-lite"/>
    </source>
</evidence>
<dbReference type="InterPro" id="IPR036955">
    <property type="entry name" value="AP2/ERF_dom_sf"/>
</dbReference>
<proteinExistence type="predicted"/>
<keyword evidence="5" id="KW-0539">Nucleus</keyword>
<evidence type="ECO:0000313" key="8">
    <source>
        <dbReference type="EMBL" id="ONK56111.1"/>
    </source>
</evidence>
<feature type="domain" description="AP2/ERF" evidence="7">
    <location>
        <begin position="76"/>
        <end position="105"/>
    </location>
</feature>
<dbReference type="EMBL" id="CM007390">
    <property type="protein sequence ID" value="ONK56111.1"/>
    <property type="molecule type" value="Genomic_DNA"/>
</dbReference>
<dbReference type="Proteomes" id="UP000243459">
    <property type="component" value="Chromosome 10"/>
</dbReference>
<accession>A0A5P1E0K6</accession>
<dbReference type="SMART" id="SM00380">
    <property type="entry name" value="AP2"/>
    <property type="match status" value="1"/>
</dbReference>
<feature type="region of interest" description="Disordered" evidence="6">
    <location>
        <begin position="1"/>
        <end position="29"/>
    </location>
</feature>
<feature type="region of interest" description="Disordered" evidence="6">
    <location>
        <begin position="92"/>
        <end position="123"/>
    </location>
</feature>
<keyword evidence="9" id="KW-1185">Reference proteome</keyword>
<evidence type="ECO:0000259" key="7">
    <source>
        <dbReference type="PROSITE" id="PS51032"/>
    </source>
</evidence>
<dbReference type="GO" id="GO:0005634">
    <property type="term" value="C:nucleus"/>
    <property type="evidence" value="ECO:0007669"/>
    <property type="project" value="UniProtKB-SubCell"/>
</dbReference>
<keyword evidence="2" id="KW-0805">Transcription regulation</keyword>
<evidence type="ECO:0000256" key="3">
    <source>
        <dbReference type="ARBA" id="ARBA00023125"/>
    </source>
</evidence>
<comment type="subcellular location">
    <subcellularLocation>
        <location evidence="1">Nucleus</location>
    </subcellularLocation>
</comment>
<dbReference type="Gramene" id="ONK56111">
    <property type="protein sequence ID" value="ONK56111"/>
    <property type="gene ID" value="A4U43_C10F4240"/>
</dbReference>
<evidence type="ECO:0000313" key="9">
    <source>
        <dbReference type="Proteomes" id="UP000243459"/>
    </source>
</evidence>
<gene>
    <name evidence="8" type="ORF">A4U43_C10F4240</name>
</gene>
<dbReference type="GO" id="GO:0003700">
    <property type="term" value="F:DNA-binding transcription factor activity"/>
    <property type="evidence" value="ECO:0007669"/>
    <property type="project" value="InterPro"/>
</dbReference>
<evidence type="ECO:0000256" key="2">
    <source>
        <dbReference type="ARBA" id="ARBA00023015"/>
    </source>
</evidence>
<dbReference type="SUPFAM" id="SSF54171">
    <property type="entry name" value="DNA-binding domain"/>
    <property type="match status" value="1"/>
</dbReference>
<dbReference type="PANTHER" id="PTHR31190:SF167">
    <property type="entry name" value="ETHYLENE-RESPONSIVE TRANSCRIPTION FACTOR ERF112"/>
    <property type="match status" value="1"/>
</dbReference>
<dbReference type="AlphaFoldDB" id="A0A5P1E0K6"/>
<dbReference type="OMA" id="NNDHENK"/>
<sequence>MEDPGDHNNDHENKQEGPPNLPLYSPRGAQDLSAMVSALSHVIGTSPQGEGGSQYQVIRASQQLPAVEQENQQRKHYRGVRQRPWGKWAAEIRDPKKAAAESGARDASTPAEDGCQEPTTGRP</sequence>
<protein>
    <recommendedName>
        <fullName evidence="7">AP2/ERF domain-containing protein</fullName>
    </recommendedName>
</protein>
<dbReference type="Gene3D" id="3.30.730.10">
    <property type="entry name" value="AP2/ERF domain"/>
    <property type="match status" value="1"/>
</dbReference>
<dbReference type="PROSITE" id="PS51032">
    <property type="entry name" value="AP2_ERF"/>
    <property type="match status" value="1"/>
</dbReference>
<reference evidence="9" key="1">
    <citation type="journal article" date="2017" name="Nat. Commun.">
        <title>The asparagus genome sheds light on the origin and evolution of a young Y chromosome.</title>
        <authorList>
            <person name="Harkess A."/>
            <person name="Zhou J."/>
            <person name="Xu C."/>
            <person name="Bowers J.E."/>
            <person name="Van der Hulst R."/>
            <person name="Ayyampalayam S."/>
            <person name="Mercati F."/>
            <person name="Riccardi P."/>
            <person name="McKain M.R."/>
            <person name="Kakrana A."/>
            <person name="Tang H."/>
            <person name="Ray J."/>
            <person name="Groenendijk J."/>
            <person name="Arikit S."/>
            <person name="Mathioni S.M."/>
            <person name="Nakano M."/>
            <person name="Shan H."/>
            <person name="Telgmann-Rauber A."/>
            <person name="Kanno A."/>
            <person name="Yue Z."/>
            <person name="Chen H."/>
            <person name="Li W."/>
            <person name="Chen Y."/>
            <person name="Xu X."/>
            <person name="Zhang Y."/>
            <person name="Luo S."/>
            <person name="Chen H."/>
            <person name="Gao J."/>
            <person name="Mao Z."/>
            <person name="Pires J.C."/>
            <person name="Luo M."/>
            <person name="Kudrna D."/>
            <person name="Wing R.A."/>
            <person name="Meyers B.C."/>
            <person name="Yi K."/>
            <person name="Kong H."/>
            <person name="Lavrijsen P."/>
            <person name="Sunseri F."/>
            <person name="Falavigna A."/>
            <person name="Ye Y."/>
            <person name="Leebens-Mack J.H."/>
            <person name="Chen G."/>
        </authorList>
    </citation>
    <scope>NUCLEOTIDE SEQUENCE [LARGE SCALE GENOMIC DNA]</scope>
    <source>
        <strain evidence="9">cv. DH0086</strain>
    </source>
</reference>
<keyword evidence="3" id="KW-0238">DNA-binding</keyword>
<dbReference type="InterPro" id="IPR016177">
    <property type="entry name" value="DNA-bd_dom_sf"/>
</dbReference>
<dbReference type="InterPro" id="IPR044808">
    <property type="entry name" value="ERF_plant"/>
</dbReference>
<name>A0A5P1E0K6_ASPOF</name>
<keyword evidence="4" id="KW-0804">Transcription</keyword>
<evidence type="ECO:0000256" key="4">
    <source>
        <dbReference type="ARBA" id="ARBA00023163"/>
    </source>
</evidence>
<dbReference type="GO" id="GO:0003677">
    <property type="term" value="F:DNA binding"/>
    <property type="evidence" value="ECO:0007669"/>
    <property type="project" value="UniProtKB-KW"/>
</dbReference>
<evidence type="ECO:0000256" key="1">
    <source>
        <dbReference type="ARBA" id="ARBA00004123"/>
    </source>
</evidence>
<organism evidence="8 9">
    <name type="scientific">Asparagus officinalis</name>
    <name type="common">Garden asparagus</name>
    <dbReference type="NCBI Taxonomy" id="4686"/>
    <lineage>
        <taxon>Eukaryota</taxon>
        <taxon>Viridiplantae</taxon>
        <taxon>Streptophyta</taxon>
        <taxon>Embryophyta</taxon>
        <taxon>Tracheophyta</taxon>
        <taxon>Spermatophyta</taxon>
        <taxon>Magnoliopsida</taxon>
        <taxon>Liliopsida</taxon>
        <taxon>Asparagales</taxon>
        <taxon>Asparagaceae</taxon>
        <taxon>Asparagoideae</taxon>
        <taxon>Asparagus</taxon>
    </lineage>
</organism>
<feature type="compositionally biased region" description="Basic and acidic residues" evidence="6">
    <location>
        <begin position="1"/>
        <end position="15"/>
    </location>
</feature>
<dbReference type="InterPro" id="IPR001471">
    <property type="entry name" value="AP2/ERF_dom"/>
</dbReference>
<dbReference type="GO" id="GO:0009873">
    <property type="term" value="P:ethylene-activated signaling pathway"/>
    <property type="evidence" value="ECO:0007669"/>
    <property type="project" value="InterPro"/>
</dbReference>